<dbReference type="Proteomes" id="UP000887565">
    <property type="component" value="Unplaced"/>
</dbReference>
<evidence type="ECO:0000256" key="1">
    <source>
        <dbReference type="SAM" id="MobiDB-lite"/>
    </source>
</evidence>
<dbReference type="WBParaSite" id="nRc.2.0.1.t32985-RA">
    <property type="protein sequence ID" value="nRc.2.0.1.t32985-RA"/>
    <property type="gene ID" value="nRc.2.0.1.g32985"/>
</dbReference>
<evidence type="ECO:0000313" key="2">
    <source>
        <dbReference type="Proteomes" id="UP000887565"/>
    </source>
</evidence>
<accession>A0A915K558</accession>
<feature type="region of interest" description="Disordered" evidence="1">
    <location>
        <begin position="1"/>
        <end position="22"/>
    </location>
</feature>
<keyword evidence="2" id="KW-1185">Reference proteome</keyword>
<sequence>MKRLAKKEKSSASGREEKNDAKTAYSLATVDRSLSSRHLTKHANFFQRNDSYTHILLHSDQYSASNLAIHYLYQLAQNFSVDRLDGFGWRHKIFFRLGSNADDKILELTIFERKIQILLLRLCSKN</sequence>
<proteinExistence type="predicted"/>
<name>A0A915K558_ROMCU</name>
<dbReference type="AlphaFoldDB" id="A0A915K558"/>
<feature type="compositionally biased region" description="Basic and acidic residues" evidence="1">
    <location>
        <begin position="7"/>
        <end position="21"/>
    </location>
</feature>
<organism evidence="2 3">
    <name type="scientific">Romanomermis culicivorax</name>
    <name type="common">Nematode worm</name>
    <dbReference type="NCBI Taxonomy" id="13658"/>
    <lineage>
        <taxon>Eukaryota</taxon>
        <taxon>Metazoa</taxon>
        <taxon>Ecdysozoa</taxon>
        <taxon>Nematoda</taxon>
        <taxon>Enoplea</taxon>
        <taxon>Dorylaimia</taxon>
        <taxon>Mermithida</taxon>
        <taxon>Mermithoidea</taxon>
        <taxon>Mermithidae</taxon>
        <taxon>Romanomermis</taxon>
    </lineage>
</organism>
<evidence type="ECO:0000313" key="3">
    <source>
        <dbReference type="WBParaSite" id="nRc.2.0.1.t32985-RA"/>
    </source>
</evidence>
<protein>
    <submittedName>
        <fullName evidence="3">Uncharacterized protein</fullName>
    </submittedName>
</protein>
<reference evidence="3" key="1">
    <citation type="submission" date="2022-11" db="UniProtKB">
        <authorList>
            <consortium name="WormBaseParasite"/>
        </authorList>
    </citation>
    <scope>IDENTIFICATION</scope>
</reference>